<evidence type="ECO:0000313" key="3">
    <source>
        <dbReference type="EMBL" id="PWA41982.1"/>
    </source>
</evidence>
<dbReference type="Proteomes" id="UP000245207">
    <property type="component" value="Unassembled WGS sequence"/>
</dbReference>
<dbReference type="PANTHER" id="PTHR24299:SF59">
    <property type="entry name" value="CYTOCHROME P450 SUPERFAMILY PROTEIN"/>
    <property type="match status" value="1"/>
</dbReference>
<dbReference type="InterPro" id="IPR036396">
    <property type="entry name" value="Cyt_P450_sf"/>
</dbReference>
<dbReference type="SUPFAM" id="SSF48264">
    <property type="entry name" value="Cytochrome P450"/>
    <property type="match status" value="1"/>
</dbReference>
<dbReference type="GO" id="GO:0005506">
    <property type="term" value="F:iron ion binding"/>
    <property type="evidence" value="ECO:0007669"/>
    <property type="project" value="InterPro"/>
</dbReference>
<protein>
    <submittedName>
        <fullName evidence="3">Cytochrome P450</fullName>
    </submittedName>
</protein>
<proteinExistence type="predicted"/>
<dbReference type="Pfam" id="PF00067">
    <property type="entry name" value="p450"/>
    <property type="match status" value="1"/>
</dbReference>
<dbReference type="InterPro" id="IPR002401">
    <property type="entry name" value="Cyt_P450_E_grp-I"/>
</dbReference>
<dbReference type="InterPro" id="IPR001128">
    <property type="entry name" value="Cyt_P450"/>
</dbReference>
<keyword evidence="2" id="KW-1133">Transmembrane helix</keyword>
<feature type="transmembrane region" description="Helical" evidence="2">
    <location>
        <begin position="6"/>
        <end position="23"/>
    </location>
</feature>
<sequence>MDYSTFYLLFSFLVTLMYGFTVFNHRKSRLPPGPYPVPIIGNLLKLSNKPHRSLATLSTRYGPLMSLKLGSITTIVVSSPDMAKEFFQTHDQTFSGRSVPMSMHAMAQGKHSLVFLPAGDQWRRLRRITKEYLFSGQYLDRSERLRGEKVQELLDHITQCCANKRAVNVGEVAFTTILNILSNLLFSMDLSGYDTTSSQEFRDVITGATEVAGKPNLVDFFPPLKPLDPQGLAREATIIGNKLHTMFDKIICLRLQTRVRSSSIDTVSLAENDLLDALLDIHLKDDSQLSKTDINHLFTVSKYLSRKYIFQRPN</sequence>
<keyword evidence="4" id="KW-1185">Reference proteome</keyword>
<dbReference type="OrthoDB" id="2789670at2759"/>
<evidence type="ECO:0000256" key="1">
    <source>
        <dbReference type="ARBA" id="ARBA00023002"/>
    </source>
</evidence>
<organism evidence="3 4">
    <name type="scientific">Artemisia annua</name>
    <name type="common">Sweet wormwood</name>
    <dbReference type="NCBI Taxonomy" id="35608"/>
    <lineage>
        <taxon>Eukaryota</taxon>
        <taxon>Viridiplantae</taxon>
        <taxon>Streptophyta</taxon>
        <taxon>Embryophyta</taxon>
        <taxon>Tracheophyta</taxon>
        <taxon>Spermatophyta</taxon>
        <taxon>Magnoliopsida</taxon>
        <taxon>eudicotyledons</taxon>
        <taxon>Gunneridae</taxon>
        <taxon>Pentapetalae</taxon>
        <taxon>asterids</taxon>
        <taxon>campanulids</taxon>
        <taxon>Asterales</taxon>
        <taxon>Asteraceae</taxon>
        <taxon>Asteroideae</taxon>
        <taxon>Anthemideae</taxon>
        <taxon>Artemisiinae</taxon>
        <taxon>Artemisia</taxon>
    </lineage>
</organism>
<dbReference type="PANTHER" id="PTHR24299">
    <property type="entry name" value="CYTOCHROME P450 FAMILY 1"/>
    <property type="match status" value="1"/>
</dbReference>
<keyword evidence="1" id="KW-0560">Oxidoreductase</keyword>
<evidence type="ECO:0000256" key="2">
    <source>
        <dbReference type="SAM" id="Phobius"/>
    </source>
</evidence>
<reference evidence="3 4" key="1">
    <citation type="journal article" date="2018" name="Mol. Plant">
        <title>The genome of Artemisia annua provides insight into the evolution of Asteraceae family and artemisinin biosynthesis.</title>
        <authorList>
            <person name="Shen Q."/>
            <person name="Zhang L."/>
            <person name="Liao Z."/>
            <person name="Wang S."/>
            <person name="Yan T."/>
            <person name="Shi P."/>
            <person name="Liu M."/>
            <person name="Fu X."/>
            <person name="Pan Q."/>
            <person name="Wang Y."/>
            <person name="Lv Z."/>
            <person name="Lu X."/>
            <person name="Zhang F."/>
            <person name="Jiang W."/>
            <person name="Ma Y."/>
            <person name="Chen M."/>
            <person name="Hao X."/>
            <person name="Li L."/>
            <person name="Tang Y."/>
            <person name="Lv G."/>
            <person name="Zhou Y."/>
            <person name="Sun X."/>
            <person name="Brodelius P.E."/>
            <person name="Rose J.K.C."/>
            <person name="Tang K."/>
        </authorList>
    </citation>
    <scope>NUCLEOTIDE SEQUENCE [LARGE SCALE GENOMIC DNA]</scope>
    <source>
        <strain evidence="4">cv. Huhao1</strain>
        <tissue evidence="3">Leaf</tissue>
    </source>
</reference>
<dbReference type="Gene3D" id="1.10.630.10">
    <property type="entry name" value="Cytochrome P450"/>
    <property type="match status" value="1"/>
</dbReference>
<gene>
    <name evidence="3" type="ORF">CTI12_AA548090</name>
</gene>
<dbReference type="STRING" id="35608.A0A2U1KYZ4"/>
<keyword evidence="2" id="KW-0472">Membrane</keyword>
<accession>A0A2U1KYZ4</accession>
<dbReference type="GO" id="GO:0004497">
    <property type="term" value="F:monooxygenase activity"/>
    <property type="evidence" value="ECO:0007669"/>
    <property type="project" value="InterPro"/>
</dbReference>
<dbReference type="EMBL" id="PKPP01012698">
    <property type="protein sequence ID" value="PWA41982.1"/>
    <property type="molecule type" value="Genomic_DNA"/>
</dbReference>
<dbReference type="PRINTS" id="PR00463">
    <property type="entry name" value="EP450I"/>
</dbReference>
<comment type="caution">
    <text evidence="3">The sequence shown here is derived from an EMBL/GenBank/DDBJ whole genome shotgun (WGS) entry which is preliminary data.</text>
</comment>
<name>A0A2U1KYZ4_ARTAN</name>
<dbReference type="GO" id="GO:0016705">
    <property type="term" value="F:oxidoreductase activity, acting on paired donors, with incorporation or reduction of molecular oxygen"/>
    <property type="evidence" value="ECO:0007669"/>
    <property type="project" value="InterPro"/>
</dbReference>
<dbReference type="GO" id="GO:0020037">
    <property type="term" value="F:heme binding"/>
    <property type="evidence" value="ECO:0007669"/>
    <property type="project" value="InterPro"/>
</dbReference>
<dbReference type="AlphaFoldDB" id="A0A2U1KYZ4"/>
<keyword evidence="2" id="KW-0812">Transmembrane</keyword>
<evidence type="ECO:0000313" key="4">
    <source>
        <dbReference type="Proteomes" id="UP000245207"/>
    </source>
</evidence>